<protein>
    <submittedName>
        <fullName evidence="2">Uncharacterized protein</fullName>
    </submittedName>
</protein>
<keyword evidence="3" id="KW-1185">Reference proteome</keyword>
<gene>
    <name evidence="2" type="ORF">H4F99_04700</name>
</gene>
<proteinExistence type="predicted"/>
<dbReference type="Proteomes" id="UP000552587">
    <property type="component" value="Unassembled WGS sequence"/>
</dbReference>
<name>A0A7W3U367_9GAMM</name>
<evidence type="ECO:0000313" key="2">
    <source>
        <dbReference type="EMBL" id="MBB1087785.1"/>
    </source>
</evidence>
<dbReference type="RefSeq" id="WP_182668576.1">
    <property type="nucleotide sequence ID" value="NZ_JACHTE010000003.1"/>
</dbReference>
<evidence type="ECO:0000313" key="3">
    <source>
        <dbReference type="Proteomes" id="UP000552587"/>
    </source>
</evidence>
<dbReference type="AlphaFoldDB" id="A0A7W3U367"/>
<reference evidence="2 3" key="1">
    <citation type="submission" date="2020-07" db="EMBL/GenBank/DDBJ databases">
        <authorList>
            <person name="Xu S."/>
            <person name="Li A."/>
        </authorList>
    </citation>
    <scope>NUCLEOTIDE SEQUENCE [LARGE SCALE GENOMIC DNA]</scope>
    <source>
        <strain evidence="2 3">SG-8</strain>
    </source>
</reference>
<dbReference type="EMBL" id="JACHTE010000003">
    <property type="protein sequence ID" value="MBB1087785.1"/>
    <property type="molecule type" value="Genomic_DNA"/>
</dbReference>
<evidence type="ECO:0000256" key="1">
    <source>
        <dbReference type="SAM" id="MobiDB-lite"/>
    </source>
</evidence>
<feature type="region of interest" description="Disordered" evidence="1">
    <location>
        <begin position="51"/>
        <end position="89"/>
    </location>
</feature>
<accession>A0A7W3U367</accession>
<organism evidence="2 3">
    <name type="scientific">Marilutibacter penaei</name>
    <dbReference type="NCBI Taxonomy" id="2759900"/>
    <lineage>
        <taxon>Bacteria</taxon>
        <taxon>Pseudomonadati</taxon>
        <taxon>Pseudomonadota</taxon>
        <taxon>Gammaproteobacteria</taxon>
        <taxon>Lysobacterales</taxon>
        <taxon>Lysobacteraceae</taxon>
        <taxon>Marilutibacter</taxon>
    </lineage>
</organism>
<sequence length="89" mass="9301">MTPLAKKLTNDLQNSMLHCAMHKSVANVLNLLRGYHPYSAAMQQKWPGSAIPKGMTGRGPPVAAVRTPDAKALSATSSGVDDSAPDAEG</sequence>
<comment type="caution">
    <text evidence="2">The sequence shown here is derived from an EMBL/GenBank/DDBJ whole genome shotgun (WGS) entry which is preliminary data.</text>
</comment>